<proteinExistence type="inferred from homology"/>
<comment type="similarity">
    <text evidence="1 2">Belongs to the UPF0102 family.</text>
</comment>
<evidence type="ECO:0000256" key="1">
    <source>
        <dbReference type="ARBA" id="ARBA00006738"/>
    </source>
</evidence>
<dbReference type="SUPFAM" id="SSF52980">
    <property type="entry name" value="Restriction endonuclease-like"/>
    <property type="match status" value="1"/>
</dbReference>
<dbReference type="EMBL" id="MGHH01000007">
    <property type="protein sequence ID" value="OGM65057.1"/>
    <property type="molecule type" value="Genomic_DNA"/>
</dbReference>
<dbReference type="PANTHER" id="PTHR34039">
    <property type="entry name" value="UPF0102 PROTEIN YRAN"/>
    <property type="match status" value="1"/>
</dbReference>
<accession>A0A1F8BLW2</accession>
<dbReference type="HAMAP" id="MF_00048">
    <property type="entry name" value="UPF0102"/>
    <property type="match status" value="1"/>
</dbReference>
<evidence type="ECO:0000313" key="3">
    <source>
        <dbReference type="EMBL" id="OGM65057.1"/>
    </source>
</evidence>
<dbReference type="AlphaFoldDB" id="A0A1F8BLW2"/>
<dbReference type="STRING" id="1802521.A2893_05390"/>
<reference evidence="3 4" key="1">
    <citation type="journal article" date="2016" name="Nat. Commun.">
        <title>Thousands of microbial genomes shed light on interconnected biogeochemical processes in an aquifer system.</title>
        <authorList>
            <person name="Anantharaman K."/>
            <person name="Brown C.T."/>
            <person name="Hug L.A."/>
            <person name="Sharon I."/>
            <person name="Castelle C.J."/>
            <person name="Probst A.J."/>
            <person name="Thomas B.C."/>
            <person name="Singh A."/>
            <person name="Wilkins M.J."/>
            <person name="Karaoz U."/>
            <person name="Brodie E.L."/>
            <person name="Williams K.H."/>
            <person name="Hubbard S.S."/>
            <person name="Banfield J.F."/>
        </authorList>
    </citation>
    <scope>NUCLEOTIDE SEQUENCE [LARGE SCALE GENOMIC DNA]</scope>
</reference>
<dbReference type="PANTHER" id="PTHR34039:SF1">
    <property type="entry name" value="UPF0102 PROTEIN YRAN"/>
    <property type="match status" value="1"/>
</dbReference>
<dbReference type="CDD" id="cd20736">
    <property type="entry name" value="PoNe_Nuclease"/>
    <property type="match status" value="1"/>
</dbReference>
<sequence>MKGKRGWGQAGEEYATELLKKNGYTILERNYKSVIGEIDIIALDPSTGSGPDGTLVFVEVKTRWSPKFGTPQEAVNSRKLYKIKRVGEYYLMTHPTSPRKLRIDVVAIEMDKATVKSSKIIKVV</sequence>
<dbReference type="InterPro" id="IPR011856">
    <property type="entry name" value="tRNA_endonuc-like_dom_sf"/>
</dbReference>
<name>A0A1F8BLW2_9BACT</name>
<evidence type="ECO:0000256" key="2">
    <source>
        <dbReference type="HAMAP-Rule" id="MF_00048"/>
    </source>
</evidence>
<dbReference type="InterPro" id="IPR003509">
    <property type="entry name" value="UPF0102_YraN-like"/>
</dbReference>
<dbReference type="GO" id="GO:0003676">
    <property type="term" value="F:nucleic acid binding"/>
    <property type="evidence" value="ECO:0007669"/>
    <property type="project" value="InterPro"/>
</dbReference>
<dbReference type="InterPro" id="IPR011335">
    <property type="entry name" value="Restrct_endonuc-II-like"/>
</dbReference>
<comment type="caution">
    <text evidence="3">The sequence shown here is derived from an EMBL/GenBank/DDBJ whole genome shotgun (WGS) entry which is preliminary data.</text>
</comment>
<dbReference type="Pfam" id="PF02021">
    <property type="entry name" value="UPF0102"/>
    <property type="match status" value="1"/>
</dbReference>
<protein>
    <recommendedName>
        <fullName evidence="2">UPF0102 protein A2893_05390</fullName>
    </recommendedName>
</protein>
<organism evidence="3 4">
    <name type="scientific">Candidatus Woesebacteria bacterium RIFCSPLOWO2_01_FULL_39_25</name>
    <dbReference type="NCBI Taxonomy" id="1802521"/>
    <lineage>
        <taxon>Bacteria</taxon>
        <taxon>Candidatus Woeseibacteriota</taxon>
    </lineage>
</organism>
<dbReference type="Proteomes" id="UP000176725">
    <property type="component" value="Unassembled WGS sequence"/>
</dbReference>
<gene>
    <name evidence="3" type="ORF">A2893_05390</name>
</gene>
<dbReference type="Gene3D" id="3.40.1350.10">
    <property type="match status" value="1"/>
</dbReference>
<evidence type="ECO:0000313" key="4">
    <source>
        <dbReference type="Proteomes" id="UP000176725"/>
    </source>
</evidence>